<evidence type="ECO:0000256" key="5">
    <source>
        <dbReference type="ARBA" id="ARBA00022892"/>
    </source>
</evidence>
<keyword evidence="4" id="KW-0256">Endoplasmic reticulum</keyword>
<sequence>MDQEWNDQWDWNVNGNDEGAGGRSEALHHSNAPPPMHKASNVYPQQPRNMFSKTGPNYQSYVQPPANHAAHQFQELNLNPNDDAMHQETDGRFTENWAAPPSYAPEHPITPGGDYWGWGDEDTSVPYEQHPTETPHSFVPTQEYHKMSIPTAFVSYSGFTPANNEEVLFTGSYCSQPPACDDSGNIPATGMESMGSAGVVDLYQDEGAAELVASDGDATRKDGSAAESDTVLSHVNGPSDSAFADIGSAEMSIDPGNGNEQEVVNGANIAGTDAGNFDPVDTPNVFVVSTEDDHLPESEQGVQTEKGSSVPDCSAYFEREGDGYQPADAHPLPYSSSAVQPSSARMPPSAGTSASTISSSSSSASLGVRQETIGEAAGEIDDGGDDGDIDGGSGDNDGEGDGSSGGASFMLPPPQTLQQVPPRFTMPPPVRDRNDDGRFGGPGPERSTPPPRKETIGSESDGLETMGMTAITGAVAPTRSPVNRSVPGGAVDPRRQPPPSADPRNFTRRLASHGVGEGGTSSETDDRLRRGRTRVEESGKETPPTTTPTGGENSAVDSSGGKGRDRRRKDERDRYGKGEPGRTRRHHDEYPDEDRRRRGGRRQRDGASAANDSNPSSEDFDEDDRGSSRHNRHYDRHQEGRRRASSRERRPAPMSSNADRWDRSRRYDDRREYETPSARHSSAMVVAKRSAAAVAPTGRYGREEYDERDRRGRWHGYDDDDDARSRRSRGYSSVYDSRSRPASRSGYPRYDDPYRARAVQQQTDYGRYAAAAGGYPYGTGQGMDPYYMNYAAQFLYPMAQYVAAAATKQLTAKLNVPNSGASINERDGAGLSHPKGKLRIVDVLEVIGEEGGVDAAVIKAGEFDGGNEGKGLKRFKDVPKFSGDHAIGDFLSDGRFLVKYPGQDTLEIFGMCDTVEEIESAENYDSHLVEFPGPLSRSSSKKTALAYCMRMIEDLDVNIASDHILLLEFIVLLIKQNGSMMHSDIAELLVKRCDVEAVSGTLDAPIREGGEGVSGLEARAIAEGQERGMPTARGDGASSTGLSVVDNPQLEVDDGTGEDESLETFYRLMLAGQRSEALDHAVGTGLWGHAALLASKMMPAESGAFERILAAFSESLRPQDPLKTLYHLVLHQTSPNITNWNPSLGDWRSHLAMVIGNCEDDEMVSQTIERMGDNLRAMGKLHASQFCYLVAGSSFGSWEDPGARLVLLGAGRTDSSSSVVNYEDITTNYAIGLTELYEYGMRLSHPEFSIPQLQAFKLIKAERLLDAMKSDAAYDYVAAIGDWIGRTGASGLIDVDGFVEAVLEIAENLKPIGFRRARNRDAPGWLTALKIRARGQPRPERRDSYQVQEQVQNQQRFEHHAAQIQPEPVAPEVVKNEAHVDLQKSVDMPVPTAVPQMPSLPEVPAEPVSAPAQVLPPPASMGVARNPPSVGEITPWSHSQPQPLPAPVAPLPNIPDAAREPVQPMMVPGVPQNFTAGGFHPGGMTLADVHPQPGFEPNNRAYRSGSVEYWDPASAPAVARKRCVELPAAVANYRCIEEEEEEETGSLSEESVSSQISVESDRQSVSSASTLAASGHLGAIGAERRKNSSGDTSLNSSRNQRFPPSANFEHGFPPPAGRSGMRSQRPGPVGDSWAGNNFSSLPPMPTLSERPANEPMPGSHKMPHELSEDKKHQQQPAKNGDISQSATAPSWIKKIVNKLVPNAPNQMILPDDSQKSIIWDDKLKKWVNQDSNGAETEASGPIAPPKDFELPGGPPSLPPQQPSFDHGAHDSHYHQQSLDRFPEKIEPTNNETTLASPTNLIHQGSRPQSQSTPKSEASSNAPPAPAENRFKRKGGRLGYVDVLNPNKSADTSSSKPVVKSPAFPANVFIPPPPEPTTEALDFVSRPGEETPNDENFQGHDGVEPGNFMNPEKFRGGSQQPASRPMGSRYPTHY</sequence>
<evidence type="ECO:0000256" key="4">
    <source>
        <dbReference type="ARBA" id="ARBA00022824"/>
    </source>
</evidence>
<dbReference type="Gene3D" id="1.25.40.1030">
    <property type="match status" value="1"/>
</dbReference>
<feature type="compositionally biased region" description="Polar residues" evidence="6">
    <location>
        <begin position="1674"/>
        <end position="1688"/>
    </location>
</feature>
<dbReference type="GO" id="GO:0070973">
    <property type="term" value="P:protein localization to endoplasmic reticulum exit site"/>
    <property type="evidence" value="ECO:0007669"/>
    <property type="project" value="TreeGrafter"/>
</dbReference>
<keyword evidence="9" id="KW-1185">Reference proteome</keyword>
<feature type="compositionally biased region" description="Basic and acidic residues" evidence="6">
    <location>
        <begin position="636"/>
        <end position="651"/>
    </location>
</feature>
<feature type="compositionally biased region" description="Basic and acidic residues" evidence="6">
    <location>
        <begin position="1662"/>
        <end position="1672"/>
    </location>
</feature>
<feature type="region of interest" description="Disordered" evidence="6">
    <location>
        <begin position="1025"/>
        <end position="1057"/>
    </location>
</feature>
<comment type="similarity">
    <text evidence="2">Belongs to the SEC16 family.</text>
</comment>
<dbReference type="GO" id="GO:0012507">
    <property type="term" value="C:ER to Golgi transport vesicle membrane"/>
    <property type="evidence" value="ECO:0007669"/>
    <property type="project" value="TreeGrafter"/>
</dbReference>
<dbReference type="Proteomes" id="UP000678499">
    <property type="component" value="Unassembled WGS sequence"/>
</dbReference>
<evidence type="ECO:0000313" key="8">
    <source>
        <dbReference type="EMBL" id="CAD7273793.1"/>
    </source>
</evidence>
<evidence type="ECO:0000256" key="2">
    <source>
        <dbReference type="ARBA" id="ARBA00005927"/>
    </source>
</evidence>
<feature type="region of interest" description="Disordered" evidence="6">
    <location>
        <begin position="1539"/>
        <end position="1689"/>
    </location>
</feature>
<feature type="compositionally biased region" description="Polar residues" evidence="6">
    <location>
        <begin position="1787"/>
        <end position="1814"/>
    </location>
</feature>
<dbReference type="OrthoDB" id="8918678at2759"/>
<feature type="region of interest" description="Disordered" evidence="6">
    <location>
        <begin position="1"/>
        <end position="49"/>
    </location>
</feature>
<feature type="region of interest" description="Disordered" evidence="6">
    <location>
        <begin position="215"/>
        <end position="237"/>
    </location>
</feature>
<comment type="subcellular location">
    <subcellularLocation>
        <location evidence="1">Endoplasmic reticulum</location>
    </subcellularLocation>
</comment>
<feature type="compositionally biased region" description="Polar residues" evidence="6">
    <location>
        <begin position="1589"/>
        <end position="1602"/>
    </location>
</feature>
<feature type="compositionally biased region" description="Polar residues" evidence="6">
    <location>
        <begin position="1845"/>
        <end position="1855"/>
    </location>
</feature>
<feature type="compositionally biased region" description="Low complexity" evidence="6">
    <location>
        <begin position="349"/>
        <end position="365"/>
    </location>
</feature>
<name>A0A7R9BEM8_9CRUS</name>
<dbReference type="PANTHER" id="PTHR13402:SF6">
    <property type="entry name" value="SECRETORY 16, ISOFORM I"/>
    <property type="match status" value="1"/>
</dbReference>
<feature type="compositionally biased region" description="Basic and acidic residues" evidence="6">
    <location>
        <begin position="700"/>
        <end position="710"/>
    </location>
</feature>
<feature type="region of interest" description="Disordered" evidence="6">
    <location>
        <begin position="293"/>
        <end position="754"/>
    </location>
</feature>
<evidence type="ECO:0000259" key="7">
    <source>
        <dbReference type="Pfam" id="PF12931"/>
    </source>
</evidence>
<evidence type="ECO:0000256" key="3">
    <source>
        <dbReference type="ARBA" id="ARBA00022448"/>
    </source>
</evidence>
<feature type="compositionally biased region" description="Basic and acidic residues" evidence="6">
    <location>
        <begin position="524"/>
        <end position="540"/>
    </location>
</feature>
<proteinExistence type="inferred from homology"/>
<dbReference type="GO" id="GO:0016192">
    <property type="term" value="P:vesicle-mediated transport"/>
    <property type="evidence" value="ECO:0007669"/>
    <property type="project" value="UniProtKB-KW"/>
</dbReference>
<feature type="region of interest" description="Disordered" evidence="6">
    <location>
        <begin position="1729"/>
        <end position="1933"/>
    </location>
</feature>
<dbReference type="PANTHER" id="PTHR13402">
    <property type="entry name" value="RGPR-RELATED"/>
    <property type="match status" value="1"/>
</dbReference>
<feature type="domain" description="Sec16 Sec23-binding" evidence="7">
    <location>
        <begin position="1067"/>
        <end position="1286"/>
    </location>
</feature>
<dbReference type="Pfam" id="PF12931">
    <property type="entry name" value="TPR_Sec16"/>
    <property type="match status" value="1"/>
</dbReference>
<feature type="compositionally biased region" description="Polar residues" evidence="6">
    <location>
        <begin position="334"/>
        <end position="343"/>
    </location>
</feature>
<organism evidence="8">
    <name type="scientific">Notodromas monacha</name>
    <dbReference type="NCBI Taxonomy" id="399045"/>
    <lineage>
        <taxon>Eukaryota</taxon>
        <taxon>Metazoa</taxon>
        <taxon>Ecdysozoa</taxon>
        <taxon>Arthropoda</taxon>
        <taxon>Crustacea</taxon>
        <taxon>Oligostraca</taxon>
        <taxon>Ostracoda</taxon>
        <taxon>Podocopa</taxon>
        <taxon>Podocopida</taxon>
        <taxon>Cypridocopina</taxon>
        <taxon>Cypridoidea</taxon>
        <taxon>Cyprididae</taxon>
        <taxon>Notodromas</taxon>
    </lineage>
</organism>
<feature type="compositionally biased region" description="Polar residues" evidence="6">
    <location>
        <begin position="1563"/>
        <end position="1572"/>
    </location>
</feature>
<dbReference type="CDD" id="cd09233">
    <property type="entry name" value="ACE1-Sec16-like"/>
    <property type="match status" value="1"/>
</dbReference>
<feature type="compositionally biased region" description="Basic and acidic residues" evidence="6">
    <location>
        <begin position="568"/>
        <end position="596"/>
    </location>
</feature>
<evidence type="ECO:0000313" key="9">
    <source>
        <dbReference type="Proteomes" id="UP000678499"/>
    </source>
</evidence>
<evidence type="ECO:0000256" key="6">
    <source>
        <dbReference type="SAM" id="MobiDB-lite"/>
    </source>
</evidence>
<dbReference type="InterPro" id="IPR024298">
    <property type="entry name" value="Sec16_Sec23-bd"/>
</dbReference>
<gene>
    <name evidence="8" type="ORF">NMOB1V02_LOCUS1663</name>
</gene>
<dbReference type="EMBL" id="CAJPEX010000173">
    <property type="protein sequence ID" value="CAG0913945.1"/>
    <property type="molecule type" value="Genomic_DNA"/>
</dbReference>
<protein>
    <recommendedName>
        <fullName evidence="7">Sec16 Sec23-binding domain-containing protein</fullName>
    </recommendedName>
</protein>
<dbReference type="GO" id="GO:0070971">
    <property type="term" value="C:endoplasmic reticulum exit site"/>
    <property type="evidence" value="ECO:0007669"/>
    <property type="project" value="TreeGrafter"/>
</dbReference>
<dbReference type="EMBL" id="OA882210">
    <property type="protein sequence ID" value="CAD7273793.1"/>
    <property type="molecule type" value="Genomic_DNA"/>
</dbReference>
<dbReference type="GO" id="GO:0007030">
    <property type="term" value="P:Golgi organization"/>
    <property type="evidence" value="ECO:0007669"/>
    <property type="project" value="TreeGrafter"/>
</dbReference>
<feature type="compositionally biased region" description="Pro residues" evidence="6">
    <location>
        <begin position="1752"/>
        <end position="1761"/>
    </location>
</feature>
<keyword evidence="3" id="KW-0813">Transport</keyword>
<reference evidence="8" key="1">
    <citation type="submission" date="2020-11" db="EMBL/GenBank/DDBJ databases">
        <authorList>
            <person name="Tran Van P."/>
        </authorList>
    </citation>
    <scope>NUCLEOTIDE SEQUENCE</scope>
</reference>
<keyword evidence="5" id="KW-0931">ER-Golgi transport</keyword>
<feature type="compositionally biased region" description="Low complexity" evidence="6">
    <location>
        <begin position="1545"/>
        <end position="1558"/>
    </location>
</feature>
<feature type="compositionally biased region" description="Acidic residues" evidence="6">
    <location>
        <begin position="378"/>
        <end position="389"/>
    </location>
</feature>
<feature type="compositionally biased region" description="Gly residues" evidence="6">
    <location>
        <begin position="390"/>
        <end position="405"/>
    </location>
</feature>
<evidence type="ECO:0000256" key="1">
    <source>
        <dbReference type="ARBA" id="ARBA00004240"/>
    </source>
</evidence>
<feature type="compositionally biased region" description="Basic and acidic residues" evidence="6">
    <location>
        <begin position="659"/>
        <end position="674"/>
    </location>
</feature>
<accession>A0A7R9BEM8</accession>